<sequence length="73" mass="7725" precursor="true">MLLLLASATVFGIPLAVVFGIISFSCLLVTALFGDLVLKGKHNIPLAWHMRMAAATIILAVVHAILVIAWLSG</sequence>
<accession>L0HGF2</accession>
<keyword evidence="1" id="KW-0812">Transmembrane</keyword>
<dbReference type="GeneID" id="14308232"/>
<reference evidence="3" key="1">
    <citation type="submission" date="2011-12" db="EMBL/GenBank/DDBJ databases">
        <title>Complete sequence of Methanoregula formicicum SMSP.</title>
        <authorList>
            <person name="Lucas S."/>
            <person name="Han J."/>
            <person name="Lapidus A."/>
            <person name="Cheng J.-F."/>
            <person name="Goodwin L."/>
            <person name="Pitluck S."/>
            <person name="Peters L."/>
            <person name="Ovchinnikova G."/>
            <person name="Teshima H."/>
            <person name="Detter J.C."/>
            <person name="Han C."/>
            <person name="Tapia R."/>
            <person name="Land M."/>
            <person name="Hauser L."/>
            <person name="Kyrpides N."/>
            <person name="Ivanova N."/>
            <person name="Pagani I."/>
            <person name="Imachi H."/>
            <person name="Tamaki H."/>
            <person name="Sekiguchi Y."/>
            <person name="Kamagata Y."/>
            <person name="Cadillo-Quiroz H."/>
            <person name="Zinder S."/>
            <person name="Liu W.-T."/>
            <person name="Woyke T."/>
        </authorList>
    </citation>
    <scope>NUCLEOTIDE SEQUENCE [LARGE SCALE GENOMIC DNA]</scope>
    <source>
        <strain evidence="3">DSM 22288 / NBRC 105244 / SMSP</strain>
    </source>
</reference>
<feature type="transmembrane region" description="Helical" evidence="1">
    <location>
        <begin position="12"/>
        <end position="38"/>
    </location>
</feature>
<dbReference type="Proteomes" id="UP000010824">
    <property type="component" value="Chromosome"/>
</dbReference>
<feature type="transmembrane region" description="Helical" evidence="1">
    <location>
        <begin position="50"/>
        <end position="71"/>
    </location>
</feature>
<dbReference type="AlphaFoldDB" id="L0HGF2"/>
<protein>
    <submittedName>
        <fullName evidence="2">Uncharacterized protein</fullName>
    </submittedName>
</protein>
<evidence type="ECO:0000256" key="1">
    <source>
        <dbReference type="SAM" id="Phobius"/>
    </source>
</evidence>
<keyword evidence="3" id="KW-1185">Reference proteome</keyword>
<dbReference type="EMBL" id="CP003167">
    <property type="protein sequence ID" value="AGB02866.1"/>
    <property type="molecule type" value="Genomic_DNA"/>
</dbReference>
<proteinExistence type="predicted"/>
<dbReference type="eggNOG" id="arCOG12591">
    <property type="taxonomic scope" value="Archaea"/>
</dbReference>
<dbReference type="HOGENOM" id="CLU_2784145_0_0_2"/>
<dbReference type="InParanoid" id="L0HGF2"/>
<keyword evidence="1" id="KW-0472">Membrane</keyword>
<keyword evidence="1" id="KW-1133">Transmembrane helix</keyword>
<gene>
    <name evidence="2" type="ordered locus">Metfor_1843</name>
</gene>
<evidence type="ECO:0000313" key="3">
    <source>
        <dbReference type="Proteomes" id="UP000010824"/>
    </source>
</evidence>
<reference evidence="2 3" key="2">
    <citation type="journal article" date="2014" name="Genome Announc.">
        <title>Complete Genome Sequence of Methanoregula formicica SMSPT, a Mesophilic Hydrogenotrophic Methanogen Isolated from a Methanogenic Upflow Anaerobic Sludge Blanket Reactor.</title>
        <authorList>
            <person name="Yamamoto K."/>
            <person name="Tamaki H."/>
            <person name="Cadillo-Quiroz H."/>
            <person name="Imachi H."/>
            <person name="Kyrpides N."/>
            <person name="Woyke T."/>
            <person name="Goodwin L."/>
            <person name="Zinder S.H."/>
            <person name="Kamagata Y."/>
            <person name="Liu W.T."/>
        </authorList>
    </citation>
    <scope>NUCLEOTIDE SEQUENCE [LARGE SCALE GENOMIC DNA]</scope>
    <source>
        <strain evidence="3">DSM 22288 / NBRC 105244 / SMSP</strain>
    </source>
</reference>
<dbReference type="KEGG" id="mfo:Metfor_1843"/>
<dbReference type="RefSeq" id="WP_015285829.1">
    <property type="nucleotide sequence ID" value="NC_019943.1"/>
</dbReference>
<name>L0HGF2_METFS</name>
<organism evidence="2 3">
    <name type="scientific">Methanoregula formicica (strain DSM 22288 / NBRC 105244 / SMSP)</name>
    <dbReference type="NCBI Taxonomy" id="593750"/>
    <lineage>
        <taxon>Archaea</taxon>
        <taxon>Methanobacteriati</taxon>
        <taxon>Methanobacteriota</taxon>
        <taxon>Stenosarchaea group</taxon>
        <taxon>Methanomicrobia</taxon>
        <taxon>Methanomicrobiales</taxon>
        <taxon>Methanoregulaceae</taxon>
        <taxon>Methanoregula</taxon>
    </lineage>
</organism>
<evidence type="ECO:0000313" key="2">
    <source>
        <dbReference type="EMBL" id="AGB02866.1"/>
    </source>
</evidence>